<evidence type="ECO:0000256" key="1">
    <source>
        <dbReference type="SAM" id="MobiDB-lite"/>
    </source>
</evidence>
<feature type="region of interest" description="Disordered" evidence="1">
    <location>
        <begin position="65"/>
        <end position="84"/>
    </location>
</feature>
<keyword evidence="3" id="KW-1185">Reference proteome</keyword>
<gene>
    <name evidence="2" type="ORF">DAEQUDRAFT_210471</name>
</gene>
<protein>
    <submittedName>
        <fullName evidence="2">Uncharacterized protein</fullName>
    </submittedName>
</protein>
<dbReference type="Proteomes" id="UP000076727">
    <property type="component" value="Unassembled WGS sequence"/>
</dbReference>
<organism evidence="2 3">
    <name type="scientific">Daedalea quercina L-15889</name>
    <dbReference type="NCBI Taxonomy" id="1314783"/>
    <lineage>
        <taxon>Eukaryota</taxon>
        <taxon>Fungi</taxon>
        <taxon>Dikarya</taxon>
        <taxon>Basidiomycota</taxon>
        <taxon>Agaricomycotina</taxon>
        <taxon>Agaricomycetes</taxon>
        <taxon>Polyporales</taxon>
        <taxon>Fomitopsis</taxon>
    </lineage>
</organism>
<name>A0A165RAP3_9APHY</name>
<evidence type="ECO:0000313" key="3">
    <source>
        <dbReference type="Proteomes" id="UP000076727"/>
    </source>
</evidence>
<reference evidence="2 3" key="1">
    <citation type="journal article" date="2016" name="Mol. Biol. Evol.">
        <title>Comparative Genomics of Early-Diverging Mushroom-Forming Fungi Provides Insights into the Origins of Lignocellulose Decay Capabilities.</title>
        <authorList>
            <person name="Nagy L.G."/>
            <person name="Riley R."/>
            <person name="Tritt A."/>
            <person name="Adam C."/>
            <person name="Daum C."/>
            <person name="Floudas D."/>
            <person name="Sun H."/>
            <person name="Yadav J.S."/>
            <person name="Pangilinan J."/>
            <person name="Larsson K.H."/>
            <person name="Matsuura K."/>
            <person name="Barry K."/>
            <person name="Labutti K."/>
            <person name="Kuo R."/>
            <person name="Ohm R.A."/>
            <person name="Bhattacharya S.S."/>
            <person name="Shirouzu T."/>
            <person name="Yoshinaga Y."/>
            <person name="Martin F.M."/>
            <person name="Grigoriev I.V."/>
            <person name="Hibbett D.S."/>
        </authorList>
    </citation>
    <scope>NUCLEOTIDE SEQUENCE [LARGE SCALE GENOMIC DNA]</scope>
    <source>
        <strain evidence="2 3">L-15889</strain>
    </source>
</reference>
<accession>A0A165RAP3</accession>
<dbReference type="EMBL" id="KV429051">
    <property type="protein sequence ID" value="KZT70511.1"/>
    <property type="molecule type" value="Genomic_DNA"/>
</dbReference>
<evidence type="ECO:0000313" key="2">
    <source>
        <dbReference type="EMBL" id="KZT70511.1"/>
    </source>
</evidence>
<dbReference type="AlphaFoldDB" id="A0A165RAP3"/>
<proteinExistence type="predicted"/>
<sequence>MRPTRSSFFLSLFDPTVADSRLRSSCIYDTHRWLYDCICSVALHQPPSGNVMASDKSALHELPSKTHSRFKSTSVARPEMLCDP</sequence>